<dbReference type="Proteomes" id="UP001054902">
    <property type="component" value="Unassembled WGS sequence"/>
</dbReference>
<dbReference type="InterPro" id="IPR000909">
    <property type="entry name" value="PLipase_C_PInositol-sp_X_dom"/>
</dbReference>
<proteinExistence type="predicted"/>
<evidence type="ECO:0000256" key="7">
    <source>
        <dbReference type="SAM" id="MobiDB-lite"/>
    </source>
</evidence>
<dbReference type="PROSITE" id="PS50222">
    <property type="entry name" value="EF_HAND_2"/>
    <property type="match status" value="1"/>
</dbReference>
<dbReference type="PRINTS" id="PR00390">
    <property type="entry name" value="PHPHLIPASEC"/>
</dbReference>
<dbReference type="SMART" id="SM00149">
    <property type="entry name" value="PLCYc"/>
    <property type="match status" value="1"/>
</dbReference>
<sequence length="852" mass="97953">MRKVYQPESSKFRTCLNAVPVHQKILDGVNVVKVTREGKMQSGYFTLSEDRFTIYLTDKPLPKEGRIGYVRRPKPLFVRVTSTQAEEDEYERCIDIGSVDRIQDGQNTFRFEMYHESIGRRKSGNTGTPKKGVELDPTRCFSIIYGGERTLDMMVNDEDVTKDEIMSILEALREKYTAAKVKVNPDVLLLRQIWADVDTDRTETITSNELCKILERINFFMKKSDADKLFHSFAKMMGMDRQARKKGISFEHTVTIMHKIKRDNWAAKPVRDIFFGLFGRLMNNGTERTRVSADSFLRKLVWKKQGEANTTIEDVRSLFKFLNQVEVADVKSNLNYKASDPNAGKYIDFSRFEAHLLSIDNDIFDPSKERFDPTSMHESLSKYWISSSHNTYLTGDQIKSISSVHMYTKALHQGYRCLELDCFDGFYDENNIANPIVYHNYTMVTKIPFFDIIDCINLFLEKNPNSYPVILSLENHCTLPFQERMAIYMSAKFGDKLFIPDEEKFEEPLPSPEELKGKVLIKGRRITDKKEDYYNGPSYDTEESDDDSVIEDGHSELERDDTPLSPKKANMDRQSSTTFSPELSKITFFHGVRLNSFKAFMEKGKDCMISISESKAKKLNKYDQHRLDWIKFNQSHLSRVYPSGKRIYSSNFDPMISWSKGVQMCALNYQTNDDGRRLNDGRFRQNGSCGYVLKPPTLLSDAAPHALTVSIQVLMGSCLPKPNGDKKGEIIDPYVQVTLNDISPIDGRSIVHHERTPYVQNNGFNPIFQQDHPFKFEVENPDVAMISFTVWDRDITSKDVFIGNASIPVACIREGYRSVHLSDSHNKRNGVFECASLLVQVDIKKSQAVKMW</sequence>
<dbReference type="CDD" id="cd08558">
    <property type="entry name" value="PI-PLCc_eukaryota"/>
    <property type="match status" value="1"/>
</dbReference>
<dbReference type="SMART" id="SM00148">
    <property type="entry name" value="PLCXc"/>
    <property type="match status" value="1"/>
</dbReference>
<protein>
    <recommendedName>
        <fullName evidence="1 6">Phosphoinositide phospholipase C</fullName>
        <ecNumber evidence="1 6">3.1.4.11</ecNumber>
    </recommendedName>
</protein>
<dbReference type="InterPro" id="IPR017946">
    <property type="entry name" value="PLC-like_Pdiesterase_TIM-brl"/>
</dbReference>
<dbReference type="GO" id="GO:0048015">
    <property type="term" value="P:phosphatidylinositol-mediated signaling"/>
    <property type="evidence" value="ECO:0007669"/>
    <property type="project" value="TreeGrafter"/>
</dbReference>
<feature type="domain" description="C2" evidence="8">
    <location>
        <begin position="688"/>
        <end position="823"/>
    </location>
</feature>
<evidence type="ECO:0000313" key="12">
    <source>
        <dbReference type="Proteomes" id="UP001054902"/>
    </source>
</evidence>
<keyword evidence="12" id="KW-1185">Reference proteome</keyword>
<reference evidence="11 12" key="1">
    <citation type="journal article" date="2021" name="Sci. Rep.">
        <title>The genome of the diatom Chaetoceros tenuissimus carries an ancient integrated fragment of an extant virus.</title>
        <authorList>
            <person name="Hongo Y."/>
            <person name="Kimura K."/>
            <person name="Takaki Y."/>
            <person name="Yoshida Y."/>
            <person name="Baba S."/>
            <person name="Kobayashi G."/>
            <person name="Nagasaki K."/>
            <person name="Hano T."/>
            <person name="Tomaru Y."/>
        </authorList>
    </citation>
    <scope>NUCLEOTIDE SEQUENCE [LARGE SCALE GENOMIC DNA]</scope>
    <source>
        <strain evidence="11 12">NIES-3715</strain>
    </source>
</reference>
<dbReference type="InterPro" id="IPR002048">
    <property type="entry name" value="EF_hand_dom"/>
</dbReference>
<dbReference type="Gene3D" id="1.10.238.10">
    <property type="entry name" value="EF-hand"/>
    <property type="match status" value="1"/>
</dbReference>
<evidence type="ECO:0000259" key="9">
    <source>
        <dbReference type="PROSITE" id="PS50008"/>
    </source>
</evidence>
<dbReference type="GO" id="GO:0004435">
    <property type="term" value="F:phosphatidylinositol-4,5-bisphosphate phospholipase C activity"/>
    <property type="evidence" value="ECO:0007669"/>
    <property type="project" value="UniProtKB-EC"/>
</dbReference>
<dbReference type="InterPro" id="IPR001192">
    <property type="entry name" value="PI-PLC_fam"/>
</dbReference>
<evidence type="ECO:0000256" key="1">
    <source>
        <dbReference type="ARBA" id="ARBA00012368"/>
    </source>
</evidence>
<dbReference type="PANTHER" id="PTHR10336:SF36">
    <property type="entry name" value="1-PHOSPHATIDYLINOSITOL 4,5-BISPHOSPHATE PHOSPHODIESTERASE BETA-4"/>
    <property type="match status" value="1"/>
</dbReference>
<evidence type="ECO:0000313" key="11">
    <source>
        <dbReference type="EMBL" id="GFH60464.1"/>
    </source>
</evidence>
<dbReference type="EC" id="3.1.4.11" evidence="1 6"/>
<dbReference type="PANTHER" id="PTHR10336">
    <property type="entry name" value="PHOSPHOINOSITIDE-SPECIFIC PHOSPHOLIPASE C FAMILY PROTEIN"/>
    <property type="match status" value="1"/>
</dbReference>
<dbReference type="Gene3D" id="2.60.40.150">
    <property type="entry name" value="C2 domain"/>
    <property type="match status" value="1"/>
</dbReference>
<comment type="catalytic activity">
    <reaction evidence="6">
        <text>a 1,2-diacyl-sn-glycero-3-phospho-(1D-myo-inositol-4,5-bisphosphate) + H2O = 1D-myo-inositol 1,4,5-trisphosphate + a 1,2-diacyl-sn-glycerol + H(+)</text>
        <dbReference type="Rhea" id="RHEA:33179"/>
        <dbReference type="ChEBI" id="CHEBI:15377"/>
        <dbReference type="ChEBI" id="CHEBI:15378"/>
        <dbReference type="ChEBI" id="CHEBI:17815"/>
        <dbReference type="ChEBI" id="CHEBI:58456"/>
        <dbReference type="ChEBI" id="CHEBI:203600"/>
        <dbReference type="EC" id="3.1.4.11"/>
    </reaction>
</comment>
<accession>A0AAD3DD49</accession>
<dbReference type="Gene3D" id="2.30.29.30">
    <property type="entry name" value="Pleckstrin-homology domain (PH domain)/Phosphotyrosine-binding domain (PTB)"/>
    <property type="match status" value="1"/>
</dbReference>
<dbReference type="InterPro" id="IPR001711">
    <property type="entry name" value="PLipase_C_Pinositol-sp_Y"/>
</dbReference>
<keyword evidence="2 6" id="KW-0378">Hydrolase</keyword>
<evidence type="ECO:0000259" key="10">
    <source>
        <dbReference type="PROSITE" id="PS50222"/>
    </source>
</evidence>
<feature type="domain" description="EF-hand" evidence="10">
    <location>
        <begin position="185"/>
        <end position="220"/>
    </location>
</feature>
<keyword evidence="5" id="KW-0807">Transducer</keyword>
<dbReference type="SUPFAM" id="SSF51695">
    <property type="entry name" value="PLC-like phosphodiesterases"/>
    <property type="match status" value="1"/>
</dbReference>
<dbReference type="SMART" id="SM00239">
    <property type="entry name" value="C2"/>
    <property type="match status" value="1"/>
</dbReference>
<dbReference type="InterPro" id="IPR035892">
    <property type="entry name" value="C2_domain_sf"/>
</dbReference>
<feature type="region of interest" description="Disordered" evidence="7">
    <location>
        <begin position="555"/>
        <end position="578"/>
    </location>
</feature>
<evidence type="ECO:0000256" key="6">
    <source>
        <dbReference type="RuleBase" id="RU361133"/>
    </source>
</evidence>
<comment type="caution">
    <text evidence="11">The sequence shown here is derived from an EMBL/GenBank/DDBJ whole genome shotgun (WGS) entry which is preliminary data.</text>
</comment>
<dbReference type="Gene3D" id="3.20.20.190">
    <property type="entry name" value="Phosphatidylinositol (PI) phosphodiesterase"/>
    <property type="match status" value="1"/>
</dbReference>
<dbReference type="Pfam" id="PF00388">
    <property type="entry name" value="PI-PLC-X"/>
    <property type="match status" value="1"/>
</dbReference>
<evidence type="ECO:0000256" key="3">
    <source>
        <dbReference type="ARBA" id="ARBA00022963"/>
    </source>
</evidence>
<dbReference type="SUPFAM" id="SSF47473">
    <property type="entry name" value="EF-hand"/>
    <property type="match status" value="1"/>
</dbReference>
<gene>
    <name evidence="11" type="ORF">CTEN210_16940</name>
</gene>
<dbReference type="GO" id="GO:0051209">
    <property type="term" value="P:release of sequestered calcium ion into cytosol"/>
    <property type="evidence" value="ECO:0007669"/>
    <property type="project" value="TreeGrafter"/>
</dbReference>
<evidence type="ECO:0000256" key="5">
    <source>
        <dbReference type="ARBA" id="ARBA00023224"/>
    </source>
</evidence>
<keyword evidence="3 6" id="KW-0442">Lipid degradation</keyword>
<dbReference type="InterPro" id="IPR011992">
    <property type="entry name" value="EF-hand-dom_pair"/>
</dbReference>
<evidence type="ECO:0000259" key="8">
    <source>
        <dbReference type="PROSITE" id="PS50004"/>
    </source>
</evidence>
<keyword evidence="4 6" id="KW-0443">Lipid metabolism</keyword>
<dbReference type="CDD" id="cd00275">
    <property type="entry name" value="C2_PLC_like"/>
    <property type="match status" value="1"/>
</dbReference>
<dbReference type="Pfam" id="PF00168">
    <property type="entry name" value="C2"/>
    <property type="match status" value="1"/>
</dbReference>
<organism evidence="11 12">
    <name type="scientific">Chaetoceros tenuissimus</name>
    <dbReference type="NCBI Taxonomy" id="426638"/>
    <lineage>
        <taxon>Eukaryota</taxon>
        <taxon>Sar</taxon>
        <taxon>Stramenopiles</taxon>
        <taxon>Ochrophyta</taxon>
        <taxon>Bacillariophyta</taxon>
        <taxon>Coscinodiscophyceae</taxon>
        <taxon>Chaetocerotophycidae</taxon>
        <taxon>Chaetocerotales</taxon>
        <taxon>Chaetocerotaceae</taxon>
        <taxon>Chaetoceros</taxon>
    </lineage>
</organism>
<dbReference type="GO" id="GO:0005509">
    <property type="term" value="F:calcium ion binding"/>
    <property type="evidence" value="ECO:0007669"/>
    <property type="project" value="InterPro"/>
</dbReference>
<evidence type="ECO:0000256" key="2">
    <source>
        <dbReference type="ARBA" id="ARBA00022801"/>
    </source>
</evidence>
<dbReference type="InterPro" id="IPR000008">
    <property type="entry name" value="C2_dom"/>
</dbReference>
<feature type="domain" description="PI-PLC Y-box" evidence="9">
    <location>
        <begin position="586"/>
        <end position="698"/>
    </location>
</feature>
<dbReference type="PROSITE" id="PS50007">
    <property type="entry name" value="PIPLC_X_DOMAIN"/>
    <property type="match status" value="1"/>
</dbReference>
<evidence type="ECO:0000256" key="4">
    <source>
        <dbReference type="ARBA" id="ARBA00023098"/>
    </source>
</evidence>
<dbReference type="PROSITE" id="PS50008">
    <property type="entry name" value="PIPLC_Y_DOMAIN"/>
    <property type="match status" value="1"/>
</dbReference>
<dbReference type="InterPro" id="IPR011993">
    <property type="entry name" value="PH-like_dom_sf"/>
</dbReference>
<dbReference type="EMBL" id="BLLK01000069">
    <property type="protein sequence ID" value="GFH60464.1"/>
    <property type="molecule type" value="Genomic_DNA"/>
</dbReference>
<dbReference type="GO" id="GO:0016042">
    <property type="term" value="P:lipid catabolic process"/>
    <property type="evidence" value="ECO:0007669"/>
    <property type="project" value="UniProtKB-KW"/>
</dbReference>
<dbReference type="Pfam" id="PF00387">
    <property type="entry name" value="PI-PLC-Y"/>
    <property type="match status" value="1"/>
</dbReference>
<dbReference type="PROSITE" id="PS50004">
    <property type="entry name" value="C2"/>
    <property type="match status" value="1"/>
</dbReference>
<dbReference type="SUPFAM" id="SSF49562">
    <property type="entry name" value="C2 domain (Calcium/lipid-binding domain, CaLB)"/>
    <property type="match status" value="1"/>
</dbReference>
<name>A0AAD3DD49_9STRA</name>
<dbReference type="AlphaFoldDB" id="A0AAD3DD49"/>